<keyword evidence="3 13" id="KW-0813">Transport</keyword>
<dbReference type="GO" id="GO:0015280">
    <property type="term" value="F:ligand-gated sodium channel activity"/>
    <property type="evidence" value="ECO:0007669"/>
    <property type="project" value="TreeGrafter"/>
</dbReference>
<evidence type="ECO:0000256" key="6">
    <source>
        <dbReference type="ARBA" id="ARBA00022989"/>
    </source>
</evidence>
<keyword evidence="5 13" id="KW-0812">Transmembrane</keyword>
<keyword evidence="10" id="KW-0325">Glycoprotein</keyword>
<dbReference type="InterPro" id="IPR001873">
    <property type="entry name" value="ENaC"/>
</dbReference>
<dbReference type="Pfam" id="PF00858">
    <property type="entry name" value="ASC"/>
    <property type="match status" value="1"/>
</dbReference>
<evidence type="ECO:0000313" key="17">
    <source>
        <dbReference type="WBParaSite" id="nRc.2.0.1.t03843-RA"/>
    </source>
</evidence>
<evidence type="ECO:0000313" key="16">
    <source>
        <dbReference type="Proteomes" id="UP000887565"/>
    </source>
</evidence>
<proteinExistence type="inferred from homology"/>
<evidence type="ECO:0000256" key="3">
    <source>
        <dbReference type="ARBA" id="ARBA00022448"/>
    </source>
</evidence>
<protein>
    <submittedName>
        <fullName evidence="17">Uncharacterized protein</fullName>
    </submittedName>
</protein>
<dbReference type="WBParaSite" id="nRc.2.0.1.t03843-RA">
    <property type="protein sequence ID" value="nRc.2.0.1.t03843-RA"/>
    <property type="gene ID" value="nRc.2.0.1.g03843"/>
</dbReference>
<keyword evidence="7" id="KW-0915">Sodium</keyword>
<evidence type="ECO:0000256" key="1">
    <source>
        <dbReference type="ARBA" id="ARBA00004141"/>
    </source>
</evidence>
<dbReference type="GO" id="GO:0005886">
    <property type="term" value="C:plasma membrane"/>
    <property type="evidence" value="ECO:0007669"/>
    <property type="project" value="TreeGrafter"/>
</dbReference>
<keyword evidence="12 13" id="KW-0407">Ion channel</keyword>
<feature type="region of interest" description="Disordered" evidence="14">
    <location>
        <begin position="108"/>
        <end position="165"/>
    </location>
</feature>
<dbReference type="AlphaFoldDB" id="A0A915HPG1"/>
<sequence length="165" mass="18471">MVETLTDLAIYTSCHGVNHIATSEKLWMKLMWLGIVVAMFGVVIINTVQFVNQYNSDPVLVKSEINHDKLKFPAVTFCNLNAIRKSQIDKVPALKNLFSLCDLKLDKKDVSPSSKSSTMTTTNAPAVGGGRRKGPNPICEKYAQRLKEQQQSERQDRKENSSNTQ</sequence>
<evidence type="ECO:0000256" key="7">
    <source>
        <dbReference type="ARBA" id="ARBA00023053"/>
    </source>
</evidence>
<feature type="compositionally biased region" description="Low complexity" evidence="14">
    <location>
        <begin position="111"/>
        <end position="122"/>
    </location>
</feature>
<evidence type="ECO:0000256" key="13">
    <source>
        <dbReference type="RuleBase" id="RU000679"/>
    </source>
</evidence>
<evidence type="ECO:0000256" key="10">
    <source>
        <dbReference type="ARBA" id="ARBA00023180"/>
    </source>
</evidence>
<dbReference type="PANTHER" id="PTHR11690">
    <property type="entry name" value="AMILORIDE-SENSITIVE SODIUM CHANNEL-RELATED"/>
    <property type="match status" value="1"/>
</dbReference>
<keyword evidence="16" id="KW-1185">Reference proteome</keyword>
<keyword evidence="4 13" id="KW-0894">Sodium channel</keyword>
<dbReference type="PANTHER" id="PTHR11690:SF248">
    <property type="entry name" value="PICKPOCKET 17, ISOFORM A"/>
    <property type="match status" value="1"/>
</dbReference>
<evidence type="ECO:0000256" key="5">
    <source>
        <dbReference type="ARBA" id="ARBA00022692"/>
    </source>
</evidence>
<comment type="similarity">
    <text evidence="2 13">Belongs to the amiloride-sensitive sodium channel (TC 1.A.6) family.</text>
</comment>
<evidence type="ECO:0000256" key="4">
    <source>
        <dbReference type="ARBA" id="ARBA00022461"/>
    </source>
</evidence>
<keyword evidence="11 13" id="KW-0739">Sodium transport</keyword>
<evidence type="ECO:0000256" key="2">
    <source>
        <dbReference type="ARBA" id="ARBA00007193"/>
    </source>
</evidence>
<keyword evidence="8 13" id="KW-0406">Ion transport</keyword>
<feature type="transmembrane region" description="Helical" evidence="15">
    <location>
        <begin position="30"/>
        <end position="51"/>
    </location>
</feature>
<evidence type="ECO:0000256" key="15">
    <source>
        <dbReference type="SAM" id="Phobius"/>
    </source>
</evidence>
<keyword evidence="9 15" id="KW-0472">Membrane</keyword>
<evidence type="ECO:0000256" key="9">
    <source>
        <dbReference type="ARBA" id="ARBA00023136"/>
    </source>
</evidence>
<evidence type="ECO:0000256" key="14">
    <source>
        <dbReference type="SAM" id="MobiDB-lite"/>
    </source>
</evidence>
<organism evidence="16 17">
    <name type="scientific">Romanomermis culicivorax</name>
    <name type="common">Nematode worm</name>
    <dbReference type="NCBI Taxonomy" id="13658"/>
    <lineage>
        <taxon>Eukaryota</taxon>
        <taxon>Metazoa</taxon>
        <taxon>Ecdysozoa</taxon>
        <taxon>Nematoda</taxon>
        <taxon>Enoplea</taxon>
        <taxon>Dorylaimia</taxon>
        <taxon>Mermithida</taxon>
        <taxon>Mermithoidea</taxon>
        <taxon>Mermithidae</taxon>
        <taxon>Romanomermis</taxon>
    </lineage>
</organism>
<comment type="subcellular location">
    <subcellularLocation>
        <location evidence="1">Membrane</location>
        <topology evidence="1">Multi-pass membrane protein</topology>
    </subcellularLocation>
</comment>
<evidence type="ECO:0000256" key="8">
    <source>
        <dbReference type="ARBA" id="ARBA00023065"/>
    </source>
</evidence>
<evidence type="ECO:0000256" key="12">
    <source>
        <dbReference type="ARBA" id="ARBA00023303"/>
    </source>
</evidence>
<name>A0A915HPG1_ROMCU</name>
<accession>A0A915HPG1</accession>
<reference evidence="17" key="1">
    <citation type="submission" date="2022-11" db="UniProtKB">
        <authorList>
            <consortium name="WormBaseParasite"/>
        </authorList>
    </citation>
    <scope>IDENTIFICATION</scope>
</reference>
<feature type="compositionally biased region" description="Basic and acidic residues" evidence="14">
    <location>
        <begin position="142"/>
        <end position="165"/>
    </location>
</feature>
<keyword evidence="6 15" id="KW-1133">Transmembrane helix</keyword>
<evidence type="ECO:0000256" key="11">
    <source>
        <dbReference type="ARBA" id="ARBA00023201"/>
    </source>
</evidence>
<dbReference type="Proteomes" id="UP000887565">
    <property type="component" value="Unplaced"/>
</dbReference>